<reference evidence="2 3" key="1">
    <citation type="submission" date="2020-12" db="EMBL/GenBank/DDBJ databases">
        <authorList>
            <person name="Lu T."/>
            <person name="Wang Q."/>
            <person name="Han X."/>
        </authorList>
    </citation>
    <scope>NUCLEOTIDE SEQUENCE [LARGE SCALE GENOMIC DNA]</scope>
    <source>
        <strain evidence="2 3">WQ 585</strain>
    </source>
</reference>
<dbReference type="PANTHER" id="PTHR42103:SF2">
    <property type="entry name" value="AB HYDROLASE-1 DOMAIN-CONTAINING PROTEIN"/>
    <property type="match status" value="1"/>
</dbReference>
<feature type="domain" description="AB hydrolase-1" evidence="1">
    <location>
        <begin position="54"/>
        <end position="129"/>
    </location>
</feature>
<keyword evidence="3" id="KW-1185">Reference proteome</keyword>
<sequence length="218" mass="23291">MPLNSTASPKTQSIEFEGPAGWIEVLFDNPSSPSKGIVLIAHPQPLLGGSPRHKIPHTLAQTLKASGWTCLRPYFRGVGNTEGRYDHGTGETQDLLAIIATLRAHNPATALILIGFSFGAYVIAKVAHTLQQQGAPAQTTILLSLPAGTVDAGRAYDTGSVPANSLIIHGEADLQVPLRNVLIWAGSFKHPIVVFPGADHFFKGHEKTLIQKITEAIK</sequence>
<proteinExistence type="predicted"/>
<dbReference type="Proteomes" id="UP000635316">
    <property type="component" value="Unassembled WGS sequence"/>
</dbReference>
<name>A0ABS1EDL9_9BURK</name>
<evidence type="ECO:0000313" key="2">
    <source>
        <dbReference type="EMBL" id="MBK1781100.1"/>
    </source>
</evidence>
<dbReference type="Gene3D" id="3.40.50.1820">
    <property type="entry name" value="alpha/beta hydrolase"/>
    <property type="match status" value="1"/>
</dbReference>
<dbReference type="EMBL" id="JAENGP010000008">
    <property type="protein sequence ID" value="MBK1781100.1"/>
    <property type="molecule type" value="Genomic_DNA"/>
</dbReference>
<dbReference type="InterPro" id="IPR029058">
    <property type="entry name" value="AB_hydrolase_fold"/>
</dbReference>
<evidence type="ECO:0000259" key="1">
    <source>
        <dbReference type="Pfam" id="PF00561"/>
    </source>
</evidence>
<dbReference type="InterPro" id="IPR000073">
    <property type="entry name" value="AB_hydrolase_1"/>
</dbReference>
<accession>A0ABS1EDL9</accession>
<comment type="caution">
    <text evidence="2">The sequence shown here is derived from an EMBL/GenBank/DDBJ whole genome shotgun (WGS) entry which is preliminary data.</text>
</comment>
<dbReference type="Pfam" id="PF00561">
    <property type="entry name" value="Abhydrolase_1"/>
    <property type="match status" value="1"/>
</dbReference>
<evidence type="ECO:0000313" key="3">
    <source>
        <dbReference type="Proteomes" id="UP000635316"/>
    </source>
</evidence>
<protein>
    <submittedName>
        <fullName evidence="2">Alpha/beta hydrolase</fullName>
    </submittedName>
</protein>
<dbReference type="SUPFAM" id="SSF53474">
    <property type="entry name" value="alpha/beta-Hydrolases"/>
    <property type="match status" value="1"/>
</dbReference>
<dbReference type="PANTHER" id="PTHR42103">
    <property type="entry name" value="ALPHA/BETA-HYDROLASES SUPERFAMILY PROTEIN"/>
    <property type="match status" value="1"/>
</dbReference>
<gene>
    <name evidence="2" type="ORF">JHL22_07715</name>
</gene>
<keyword evidence="2" id="KW-0378">Hydrolase</keyword>
<organism evidence="2 3">
    <name type="scientific">Advenella mandrilli</name>
    <dbReference type="NCBI Taxonomy" id="2800330"/>
    <lineage>
        <taxon>Bacteria</taxon>
        <taxon>Pseudomonadati</taxon>
        <taxon>Pseudomonadota</taxon>
        <taxon>Betaproteobacteria</taxon>
        <taxon>Burkholderiales</taxon>
        <taxon>Alcaligenaceae</taxon>
    </lineage>
</organism>
<dbReference type="GO" id="GO:0016787">
    <property type="term" value="F:hydrolase activity"/>
    <property type="evidence" value="ECO:0007669"/>
    <property type="project" value="UniProtKB-KW"/>
</dbReference>